<dbReference type="OrthoDB" id="274726at2759"/>
<organism evidence="1 2">
    <name type="scientific">Tilletiaria anomala (strain ATCC 24038 / CBS 436.72 / UBC 951)</name>
    <dbReference type="NCBI Taxonomy" id="1037660"/>
    <lineage>
        <taxon>Eukaryota</taxon>
        <taxon>Fungi</taxon>
        <taxon>Dikarya</taxon>
        <taxon>Basidiomycota</taxon>
        <taxon>Ustilaginomycotina</taxon>
        <taxon>Exobasidiomycetes</taxon>
        <taxon>Georgefischeriales</taxon>
        <taxon>Tilletiariaceae</taxon>
        <taxon>Tilletiaria</taxon>
    </lineage>
</organism>
<dbReference type="GO" id="GO:0071011">
    <property type="term" value="C:precatalytic spliceosome"/>
    <property type="evidence" value="ECO:0007669"/>
    <property type="project" value="TreeGrafter"/>
</dbReference>
<dbReference type="PANTHER" id="PTHR20978:SF0">
    <property type="entry name" value="SPLICING FACTOR 3B SUBUNIT 5"/>
    <property type="match status" value="1"/>
</dbReference>
<dbReference type="GO" id="GO:0000398">
    <property type="term" value="P:mRNA splicing, via spliceosome"/>
    <property type="evidence" value="ECO:0007669"/>
    <property type="project" value="TreeGrafter"/>
</dbReference>
<dbReference type="Pfam" id="PF07189">
    <property type="entry name" value="SF3b10"/>
    <property type="match status" value="1"/>
</dbReference>
<dbReference type="InParanoid" id="A0A066VDE3"/>
<dbReference type="GO" id="GO:0005686">
    <property type="term" value="C:U2 snRNP"/>
    <property type="evidence" value="ECO:0007669"/>
    <property type="project" value="TreeGrafter"/>
</dbReference>
<dbReference type="OMA" id="YDRFNIH"/>
<dbReference type="InterPro" id="IPR009846">
    <property type="entry name" value="SF3b5/RDS3-10"/>
</dbReference>
<evidence type="ECO:0000313" key="2">
    <source>
        <dbReference type="Proteomes" id="UP000027361"/>
    </source>
</evidence>
<dbReference type="Proteomes" id="UP000027361">
    <property type="component" value="Unassembled WGS sequence"/>
</dbReference>
<dbReference type="RefSeq" id="XP_013240159.1">
    <property type="nucleotide sequence ID" value="XM_013384705.1"/>
</dbReference>
<accession>A0A066VDE3</accession>
<comment type="caution">
    <text evidence="1">The sequence shown here is derived from an EMBL/GenBank/DDBJ whole genome shotgun (WGS) entry which is preliminary data.</text>
</comment>
<keyword evidence="2" id="KW-1185">Reference proteome</keyword>
<name>A0A066VDE3_TILAU</name>
<dbReference type="PANTHER" id="PTHR20978">
    <property type="entry name" value="SPLICING FACTOR 3B SUBUNIT 5"/>
    <property type="match status" value="1"/>
</dbReference>
<protein>
    <submittedName>
        <fullName evidence="1">Putative splicing factor 3B subunit 5</fullName>
    </submittedName>
</protein>
<sequence length="85" mass="9805">MSELRYTANTQLEHLHARYTGTIHPDINKYEWITHQHRDTSASIIGHPHLHSYVALADGESKARVKFELCERMLQPCGPPPEEQD</sequence>
<dbReference type="HOGENOM" id="CLU_138804_3_1_1"/>
<gene>
    <name evidence="1" type="ORF">K437DRAFT_282178</name>
</gene>
<proteinExistence type="predicted"/>
<reference evidence="1 2" key="1">
    <citation type="submission" date="2014-05" db="EMBL/GenBank/DDBJ databases">
        <title>Draft genome sequence of a rare smut relative, Tilletiaria anomala UBC 951.</title>
        <authorList>
            <consortium name="DOE Joint Genome Institute"/>
            <person name="Toome M."/>
            <person name="Kuo A."/>
            <person name="Henrissat B."/>
            <person name="Lipzen A."/>
            <person name="Tritt A."/>
            <person name="Yoshinaga Y."/>
            <person name="Zane M."/>
            <person name="Barry K."/>
            <person name="Grigoriev I.V."/>
            <person name="Spatafora J.W."/>
            <person name="Aimea M.C."/>
        </authorList>
    </citation>
    <scope>NUCLEOTIDE SEQUENCE [LARGE SCALE GENOMIC DNA]</scope>
    <source>
        <strain evidence="1 2">UBC 951</strain>
    </source>
</reference>
<dbReference type="EMBL" id="JMSN01000157">
    <property type="protein sequence ID" value="KDN36774.1"/>
    <property type="molecule type" value="Genomic_DNA"/>
</dbReference>
<dbReference type="FunCoup" id="A0A066VDE3">
    <property type="interactions" value="252"/>
</dbReference>
<dbReference type="GeneID" id="25266932"/>
<evidence type="ECO:0000313" key="1">
    <source>
        <dbReference type="EMBL" id="KDN36774.1"/>
    </source>
</evidence>
<dbReference type="STRING" id="1037660.A0A066VDE3"/>
<dbReference type="AlphaFoldDB" id="A0A066VDE3"/>